<dbReference type="InterPro" id="IPR000073">
    <property type="entry name" value="AB_hydrolase_1"/>
</dbReference>
<dbReference type="GO" id="GO:0047372">
    <property type="term" value="F:monoacylglycerol lipase activity"/>
    <property type="evidence" value="ECO:0007669"/>
    <property type="project" value="UniProtKB-EC"/>
</dbReference>
<name>A0A6J2YGR3_SITOR</name>
<evidence type="ECO:0000259" key="8">
    <source>
        <dbReference type="Pfam" id="PF12697"/>
    </source>
</evidence>
<dbReference type="GeneID" id="115887114"/>
<dbReference type="InterPro" id="IPR029058">
    <property type="entry name" value="AB_hydrolase_fold"/>
</dbReference>
<dbReference type="Pfam" id="PF12697">
    <property type="entry name" value="Abhydrolase_6"/>
    <property type="match status" value="1"/>
</dbReference>
<dbReference type="EC" id="3.1.1.23" evidence="2"/>
<reference evidence="10" key="1">
    <citation type="submission" date="2025-08" db="UniProtKB">
        <authorList>
            <consortium name="RefSeq"/>
        </authorList>
    </citation>
    <scope>IDENTIFICATION</scope>
    <source>
        <tissue evidence="10">Gonads</tissue>
    </source>
</reference>
<comment type="subcellular location">
    <subcellularLocation>
        <location evidence="3">Late endosome membrane</location>
        <topology evidence="3">Single-pass type II membrane protein</topology>
    </subcellularLocation>
    <subcellularLocation>
        <location evidence="4">Lysosome membrane</location>
        <topology evidence="4">Single-pass type II membrane protein</topology>
    </subcellularLocation>
    <subcellularLocation>
        <location evidence="5">Mitochondrion membrane</location>
        <topology evidence="5">Single-pass type II membrane protein</topology>
    </subcellularLocation>
</comment>
<sequence>MTENRTAPVIGCFPKVTNTWRSLYGSFTRINQIHPTDPVSSKDCKFIFINSKVTIRVVHFIPEKIRHAAVVTDDILSKRSSLSEEYWFKKSRPSKSTNCNCSFRRSRISIGSNCVTSQKDSKLDISDGPLKGINNIEAFVENLIKETLSEALLDSSKKNPKDGVLNLGYANTEGDLELTNIILRKKEKVIETNKHFHSSSLNVSHKNCFHKKNKPLIMFIHGLGSSAEIWGILMRSLSAKGFEVIAPDILGHGFSSAPTKSSFYHFKNLLLQLIAVFDYFMEKEEKRKCVLIGHSYGCSLATALYPHKASKIAQLVLISGGGPTPLAPPADVNNISPYGCASYFCYPFLYCGVKRSFFYSSRGKSFKPCENESTVPPHILEYLVTGQHWTEGDAAFHRRIMVPTLLVHGLQDKNVTLVQECEMERTIPRAYLELLPNAGHMSMIETPEHLTHMITCFLEMWS</sequence>
<comment type="catalytic activity">
    <reaction evidence="6">
        <text>1-dodecanoylglycerol + H2O = dodecanoate + glycerol + H(+)</text>
        <dbReference type="Rhea" id="RHEA:44316"/>
        <dbReference type="ChEBI" id="CHEBI:15377"/>
        <dbReference type="ChEBI" id="CHEBI:15378"/>
        <dbReference type="ChEBI" id="CHEBI:17754"/>
        <dbReference type="ChEBI" id="CHEBI:18262"/>
        <dbReference type="ChEBI" id="CHEBI:75539"/>
    </reaction>
</comment>
<dbReference type="PANTHER" id="PTHR43798:SF5">
    <property type="entry name" value="MONOACYLGLYCEROL LIPASE ABHD6"/>
    <property type="match status" value="1"/>
</dbReference>
<dbReference type="InParanoid" id="A0A6J2YGR3"/>
<evidence type="ECO:0000256" key="2">
    <source>
        <dbReference type="ARBA" id="ARBA00013254"/>
    </source>
</evidence>
<dbReference type="SUPFAM" id="SSF53474">
    <property type="entry name" value="alpha/beta-Hydrolases"/>
    <property type="match status" value="1"/>
</dbReference>
<evidence type="ECO:0000313" key="9">
    <source>
        <dbReference type="Proteomes" id="UP000504635"/>
    </source>
</evidence>
<dbReference type="PANTHER" id="PTHR43798">
    <property type="entry name" value="MONOACYLGLYCEROL LIPASE"/>
    <property type="match status" value="1"/>
</dbReference>
<dbReference type="GO" id="GO:0005765">
    <property type="term" value="C:lysosomal membrane"/>
    <property type="evidence" value="ECO:0007669"/>
    <property type="project" value="UniProtKB-SubCell"/>
</dbReference>
<evidence type="ECO:0000256" key="3">
    <source>
        <dbReference type="ARBA" id="ARBA00037797"/>
    </source>
</evidence>
<evidence type="ECO:0000256" key="6">
    <source>
        <dbReference type="ARBA" id="ARBA00047662"/>
    </source>
</evidence>
<evidence type="ECO:0000256" key="5">
    <source>
        <dbReference type="ARBA" id="ARBA00046308"/>
    </source>
</evidence>
<dbReference type="GO" id="GO:0031902">
    <property type="term" value="C:late endosome membrane"/>
    <property type="evidence" value="ECO:0007669"/>
    <property type="project" value="UniProtKB-SubCell"/>
</dbReference>
<dbReference type="PRINTS" id="PR00412">
    <property type="entry name" value="EPOXHYDRLASE"/>
</dbReference>
<dbReference type="PRINTS" id="PR00111">
    <property type="entry name" value="ABHYDROLASE"/>
</dbReference>
<dbReference type="Proteomes" id="UP000504635">
    <property type="component" value="Unplaced"/>
</dbReference>
<dbReference type="Gene3D" id="3.40.50.1820">
    <property type="entry name" value="alpha/beta hydrolase"/>
    <property type="match status" value="1"/>
</dbReference>
<dbReference type="KEGG" id="soy:115887114"/>
<organism evidence="9 10">
    <name type="scientific">Sitophilus oryzae</name>
    <name type="common">Rice weevil</name>
    <name type="synonym">Curculio oryzae</name>
    <dbReference type="NCBI Taxonomy" id="7048"/>
    <lineage>
        <taxon>Eukaryota</taxon>
        <taxon>Metazoa</taxon>
        <taxon>Ecdysozoa</taxon>
        <taxon>Arthropoda</taxon>
        <taxon>Hexapoda</taxon>
        <taxon>Insecta</taxon>
        <taxon>Pterygota</taxon>
        <taxon>Neoptera</taxon>
        <taxon>Endopterygota</taxon>
        <taxon>Coleoptera</taxon>
        <taxon>Polyphaga</taxon>
        <taxon>Cucujiformia</taxon>
        <taxon>Curculionidae</taxon>
        <taxon>Dryophthorinae</taxon>
        <taxon>Sitophilus</taxon>
    </lineage>
</organism>
<gene>
    <name evidence="10" type="primary">LOC115887114</name>
</gene>
<dbReference type="AlphaFoldDB" id="A0A6J2YGR3"/>
<feature type="domain" description="AB hydrolase-1" evidence="8">
    <location>
        <begin position="218"/>
        <end position="448"/>
    </location>
</feature>
<comment type="catalytic activity">
    <reaction evidence="1">
        <text>Hydrolyzes glycerol monoesters of long-chain fatty acids.</text>
        <dbReference type="EC" id="3.1.1.23"/>
    </reaction>
</comment>
<dbReference type="InterPro" id="IPR050266">
    <property type="entry name" value="AB_hydrolase_sf"/>
</dbReference>
<evidence type="ECO:0000256" key="1">
    <source>
        <dbReference type="ARBA" id="ARBA00001613"/>
    </source>
</evidence>
<protein>
    <recommendedName>
        <fullName evidence="2">acylglycerol lipase</fullName>
        <ecNumber evidence="2">3.1.1.23</ecNumber>
    </recommendedName>
</protein>
<dbReference type="GO" id="GO:0046464">
    <property type="term" value="P:acylglycerol catabolic process"/>
    <property type="evidence" value="ECO:0007669"/>
    <property type="project" value="TreeGrafter"/>
</dbReference>
<evidence type="ECO:0000256" key="4">
    <source>
        <dbReference type="ARBA" id="ARBA00037874"/>
    </source>
</evidence>
<dbReference type="OrthoDB" id="428974at2759"/>
<dbReference type="RefSeq" id="XP_030762299.1">
    <property type="nucleotide sequence ID" value="XM_030906439.1"/>
</dbReference>
<keyword evidence="9" id="KW-1185">Reference proteome</keyword>
<evidence type="ECO:0000313" key="10">
    <source>
        <dbReference type="RefSeq" id="XP_030762299.1"/>
    </source>
</evidence>
<proteinExistence type="predicted"/>
<dbReference type="InterPro" id="IPR000639">
    <property type="entry name" value="Epox_hydrolase-like"/>
</dbReference>
<accession>A0A6J2YGR3</accession>
<dbReference type="GO" id="GO:0031966">
    <property type="term" value="C:mitochondrial membrane"/>
    <property type="evidence" value="ECO:0007669"/>
    <property type="project" value="UniProtKB-SubCell"/>
</dbReference>
<comment type="function">
    <text evidence="7">Lipase that preferentially hydrolysis medium-chain saturated monoacylglycerols including 2-arachidonoylglycerol. Through 2-arachidonoylglycerol degradation may regulate endocannabinoid signaling pathways. Also has a lysophosphatidyl lipase activity with a preference for lysophosphatidylglycerol among other lysophospholipids. Also able to degrade bis(monoacylglycero)phosphate (BMP) and constitutes the major enzyme for BMP catabolism. BMP, also known as lysobisphosphatidic acid, is enriched in late endosomes and lysosomes and plays a key role in the formation of intraluminal vesicles and in lipid sorting.</text>
</comment>
<evidence type="ECO:0000256" key="7">
    <source>
        <dbReference type="ARBA" id="ARBA00049568"/>
    </source>
</evidence>